<evidence type="ECO:0008006" key="3">
    <source>
        <dbReference type="Google" id="ProtNLM"/>
    </source>
</evidence>
<sequence length="81" mass="8923">MGKNFVGMVLGDENMMEVMEAAAQVRMEKCRAMVFLDEFGHEGLSKDLEVKIWLEMENSSIELGSIKYGGELPPVHGTGAC</sequence>
<gene>
    <name evidence="1" type="ORF">V6N11_052096</name>
</gene>
<reference evidence="1 2" key="1">
    <citation type="journal article" date="2024" name="G3 (Bethesda)">
        <title>Genome assembly of Hibiscus sabdariffa L. provides insights into metabolisms of medicinal natural products.</title>
        <authorList>
            <person name="Kim T."/>
        </authorList>
    </citation>
    <scope>NUCLEOTIDE SEQUENCE [LARGE SCALE GENOMIC DNA]</scope>
    <source>
        <strain evidence="1">TK-2024</strain>
        <tissue evidence="1">Old leaves</tissue>
    </source>
</reference>
<name>A0ABR2U9B2_9ROSI</name>
<accession>A0ABR2U9B2</accession>
<dbReference type="EMBL" id="JBBPBN010000001">
    <property type="protein sequence ID" value="KAK9046199.1"/>
    <property type="molecule type" value="Genomic_DNA"/>
</dbReference>
<proteinExistence type="predicted"/>
<evidence type="ECO:0000313" key="1">
    <source>
        <dbReference type="EMBL" id="KAK9046199.1"/>
    </source>
</evidence>
<organism evidence="1 2">
    <name type="scientific">Hibiscus sabdariffa</name>
    <name type="common">roselle</name>
    <dbReference type="NCBI Taxonomy" id="183260"/>
    <lineage>
        <taxon>Eukaryota</taxon>
        <taxon>Viridiplantae</taxon>
        <taxon>Streptophyta</taxon>
        <taxon>Embryophyta</taxon>
        <taxon>Tracheophyta</taxon>
        <taxon>Spermatophyta</taxon>
        <taxon>Magnoliopsida</taxon>
        <taxon>eudicotyledons</taxon>
        <taxon>Gunneridae</taxon>
        <taxon>Pentapetalae</taxon>
        <taxon>rosids</taxon>
        <taxon>malvids</taxon>
        <taxon>Malvales</taxon>
        <taxon>Malvaceae</taxon>
        <taxon>Malvoideae</taxon>
        <taxon>Hibiscus</taxon>
    </lineage>
</organism>
<dbReference type="Proteomes" id="UP001396334">
    <property type="component" value="Unassembled WGS sequence"/>
</dbReference>
<evidence type="ECO:0000313" key="2">
    <source>
        <dbReference type="Proteomes" id="UP001396334"/>
    </source>
</evidence>
<comment type="caution">
    <text evidence="1">The sequence shown here is derived from an EMBL/GenBank/DDBJ whole genome shotgun (WGS) entry which is preliminary data.</text>
</comment>
<protein>
    <recommendedName>
        <fullName evidence="3">ATPase AAA-type core domain-containing protein</fullName>
    </recommendedName>
</protein>
<keyword evidence="2" id="KW-1185">Reference proteome</keyword>